<feature type="domain" description="SANT" evidence="5">
    <location>
        <begin position="1"/>
        <end position="43"/>
    </location>
</feature>
<dbReference type="AlphaFoldDB" id="A0AAV9INB7"/>
<dbReference type="InterPro" id="IPR009057">
    <property type="entry name" value="Homeodomain-like_sf"/>
</dbReference>
<evidence type="ECO:0000259" key="5">
    <source>
        <dbReference type="PROSITE" id="PS51293"/>
    </source>
</evidence>
<keyword evidence="4" id="KW-0539">Nucleus</keyword>
<dbReference type="PROSITE" id="PS51294">
    <property type="entry name" value="HTH_MYB"/>
    <property type="match status" value="1"/>
</dbReference>
<comment type="caution">
    <text evidence="7">The sequence shown here is derived from an EMBL/GenBank/DDBJ whole genome shotgun (WGS) entry which is preliminary data.</text>
</comment>
<dbReference type="CDD" id="cd00167">
    <property type="entry name" value="SANT"/>
    <property type="match status" value="1"/>
</dbReference>
<protein>
    <submittedName>
        <fullName evidence="7">Uncharacterized protein</fullName>
    </submittedName>
</protein>
<keyword evidence="8" id="KW-1185">Reference proteome</keyword>
<reference evidence="7 8" key="1">
    <citation type="submission" date="2022-07" db="EMBL/GenBank/DDBJ databases">
        <title>Genome-wide signatures of adaptation to extreme environments.</title>
        <authorList>
            <person name="Cho C.H."/>
            <person name="Yoon H.S."/>
        </authorList>
    </citation>
    <scope>NUCLEOTIDE SEQUENCE [LARGE SCALE GENOMIC DNA]</scope>
    <source>
        <strain evidence="7 8">108.79 E11</strain>
    </source>
</reference>
<dbReference type="NCBIfam" id="TIGR01557">
    <property type="entry name" value="myb_SHAQKYF"/>
    <property type="match status" value="1"/>
</dbReference>
<evidence type="ECO:0000313" key="8">
    <source>
        <dbReference type="Proteomes" id="UP001300502"/>
    </source>
</evidence>
<evidence type="ECO:0000256" key="4">
    <source>
        <dbReference type="ARBA" id="ARBA00023242"/>
    </source>
</evidence>
<proteinExistence type="predicted"/>
<dbReference type="Pfam" id="PF00249">
    <property type="entry name" value="Myb_DNA-binding"/>
    <property type="match status" value="1"/>
</dbReference>
<name>A0AAV9INB7_9RHOD</name>
<dbReference type="InterPro" id="IPR017930">
    <property type="entry name" value="Myb_dom"/>
</dbReference>
<dbReference type="PANTHER" id="PTHR12802">
    <property type="entry name" value="SWI/SNF COMPLEX-RELATED"/>
    <property type="match status" value="1"/>
</dbReference>
<evidence type="ECO:0000313" key="7">
    <source>
        <dbReference type="EMBL" id="KAK4528646.1"/>
    </source>
</evidence>
<dbReference type="InterPro" id="IPR017884">
    <property type="entry name" value="SANT_dom"/>
</dbReference>
<dbReference type="Gene3D" id="1.10.10.60">
    <property type="entry name" value="Homeodomain-like"/>
    <property type="match status" value="1"/>
</dbReference>
<gene>
    <name evidence="7" type="ORF">GAYE_SCF62G6591</name>
</gene>
<dbReference type="GO" id="GO:0003677">
    <property type="term" value="F:DNA binding"/>
    <property type="evidence" value="ECO:0007669"/>
    <property type="project" value="UniProtKB-KW"/>
</dbReference>
<evidence type="ECO:0000259" key="6">
    <source>
        <dbReference type="PROSITE" id="PS51294"/>
    </source>
</evidence>
<organism evidence="7 8">
    <name type="scientific">Galdieria yellowstonensis</name>
    <dbReference type="NCBI Taxonomy" id="3028027"/>
    <lineage>
        <taxon>Eukaryota</taxon>
        <taxon>Rhodophyta</taxon>
        <taxon>Bangiophyceae</taxon>
        <taxon>Galdieriales</taxon>
        <taxon>Galdieriaceae</taxon>
        <taxon>Galdieria</taxon>
    </lineage>
</organism>
<dbReference type="SMART" id="SM00717">
    <property type="entry name" value="SANT"/>
    <property type="match status" value="1"/>
</dbReference>
<dbReference type="Proteomes" id="UP001300502">
    <property type="component" value="Unassembled WGS sequence"/>
</dbReference>
<accession>A0AAV9INB7</accession>
<keyword evidence="2" id="KW-0238">DNA-binding</keyword>
<dbReference type="InterPro" id="IPR006447">
    <property type="entry name" value="Myb_dom_plants"/>
</dbReference>
<sequence>MSRYWTLEEHERFLEARKIYGTRDTKSIAEYVGTRTVTQVRTHTQKFEKRLELARRTGGPGFRVRSKKSSQRNWRNRCFVDNWRNLHDSCLSSNSSSVTVQKNEEDTQPAEYHADIHSPSSIQQTDMCSNTTAAESDPFELKTDMYDHFWSVASKPGDTWNGVATDTSVRHWNEHGKEFCPYSAQPHELYSNLPFWQSVIAKSSWRLPGDEVALSSCEDERGFRDCLKGTNVFDCDDRLCKDEKVFDVENIESTEDLESALMEYFQRKPGFTGTAF</sequence>
<keyword evidence="1" id="KW-0805">Transcription regulation</keyword>
<evidence type="ECO:0000256" key="2">
    <source>
        <dbReference type="ARBA" id="ARBA00023125"/>
    </source>
</evidence>
<dbReference type="InterPro" id="IPR001005">
    <property type="entry name" value="SANT/Myb"/>
</dbReference>
<evidence type="ECO:0000256" key="3">
    <source>
        <dbReference type="ARBA" id="ARBA00023163"/>
    </source>
</evidence>
<dbReference type="PROSITE" id="PS51293">
    <property type="entry name" value="SANT"/>
    <property type="match status" value="1"/>
</dbReference>
<feature type="domain" description="HTH myb-type" evidence="6">
    <location>
        <begin position="1"/>
        <end position="52"/>
    </location>
</feature>
<dbReference type="SUPFAM" id="SSF46689">
    <property type="entry name" value="Homeodomain-like"/>
    <property type="match status" value="1"/>
</dbReference>
<evidence type="ECO:0000256" key="1">
    <source>
        <dbReference type="ARBA" id="ARBA00023015"/>
    </source>
</evidence>
<keyword evidence="3" id="KW-0804">Transcription</keyword>
<dbReference type="EMBL" id="JANCYU010000067">
    <property type="protein sequence ID" value="KAK4528646.1"/>
    <property type="molecule type" value="Genomic_DNA"/>
</dbReference>